<dbReference type="Pfam" id="PF06835">
    <property type="entry name" value="LptC"/>
    <property type="match status" value="1"/>
</dbReference>
<dbReference type="EMBL" id="CP022355">
    <property type="protein sequence ID" value="ASK77949.1"/>
    <property type="molecule type" value="Genomic_DNA"/>
</dbReference>
<evidence type="ECO:0000313" key="7">
    <source>
        <dbReference type="EMBL" id="ASK77949.1"/>
    </source>
</evidence>
<keyword evidence="8" id="KW-1185">Reference proteome</keyword>
<dbReference type="GO" id="GO:0017089">
    <property type="term" value="F:glycolipid transfer activity"/>
    <property type="evidence" value="ECO:0007669"/>
    <property type="project" value="TreeGrafter"/>
</dbReference>
<dbReference type="KEGG" id="pmai:CF386_02260"/>
<keyword evidence="5 6" id="KW-0472">Membrane</keyword>
<evidence type="ECO:0000256" key="1">
    <source>
        <dbReference type="ARBA" id="ARBA00022475"/>
    </source>
</evidence>
<dbReference type="InterPro" id="IPR052363">
    <property type="entry name" value="LPS_export_LptC"/>
</dbReference>
<keyword evidence="3 6" id="KW-0812">Transmembrane</keyword>
<dbReference type="PANTHER" id="PTHR37481:SF1">
    <property type="entry name" value="LIPOPOLYSACCHARIDE EXPORT SYSTEM PROTEIN LPTC"/>
    <property type="match status" value="1"/>
</dbReference>
<evidence type="ECO:0000256" key="6">
    <source>
        <dbReference type="SAM" id="Phobius"/>
    </source>
</evidence>
<reference evidence="7 8" key="1">
    <citation type="journal article" date="2016" name="Int. J. Syst. Evol. Microbiol.">
        <title>Paraphotobacterium marinum gen. nov., sp. nov., a member of the family Vibrionaceae, isolated from surface seawater.</title>
        <authorList>
            <person name="Huang Z."/>
            <person name="Dong C."/>
            <person name="Shao Z."/>
        </authorList>
    </citation>
    <scope>NUCLEOTIDE SEQUENCE [LARGE SCALE GENOMIC DNA]</scope>
    <source>
        <strain evidence="7 8">NSCS20N07D</strain>
    </source>
</reference>
<sequence>MIKKFCLYFFYLVIFIFLGYWAIQISLINESIKKEYSSKASASNIVLNEYTKNGKLSKTLVADHVTYNGENKKSFYYDPKLSVWNLNSKELQKEWYMSSDVGILDNDGLLLLRKNVVLLGYDSQLKKITTNSLQYNTKNSNFYSSDFVKIYGQNFINSGTGVKGNFNNKTATILEDAKGTYEQNIN</sequence>
<dbReference type="InterPro" id="IPR026265">
    <property type="entry name" value="LptC"/>
</dbReference>
<dbReference type="PANTHER" id="PTHR37481">
    <property type="entry name" value="LIPOPOLYSACCHARIDE EXPORT SYSTEM PROTEIN LPTC"/>
    <property type="match status" value="1"/>
</dbReference>
<keyword evidence="4 6" id="KW-1133">Transmembrane helix</keyword>
<dbReference type="GO" id="GO:0005886">
    <property type="term" value="C:plasma membrane"/>
    <property type="evidence" value="ECO:0007669"/>
    <property type="project" value="InterPro"/>
</dbReference>
<feature type="transmembrane region" description="Helical" evidence="6">
    <location>
        <begin position="5"/>
        <end position="23"/>
    </location>
</feature>
<dbReference type="OrthoDB" id="5659892at2"/>
<evidence type="ECO:0000256" key="4">
    <source>
        <dbReference type="ARBA" id="ARBA00022989"/>
    </source>
</evidence>
<organism evidence="7 8">
    <name type="scientific">Paraphotobacterium marinum</name>
    <dbReference type="NCBI Taxonomy" id="1755811"/>
    <lineage>
        <taxon>Bacteria</taxon>
        <taxon>Pseudomonadati</taxon>
        <taxon>Pseudomonadota</taxon>
        <taxon>Gammaproteobacteria</taxon>
        <taxon>Vibrionales</taxon>
        <taxon>Vibrionaceae</taxon>
        <taxon>Paraphotobacterium</taxon>
    </lineage>
</organism>
<accession>A0A220VC92</accession>
<evidence type="ECO:0000256" key="5">
    <source>
        <dbReference type="ARBA" id="ARBA00023136"/>
    </source>
</evidence>
<dbReference type="InterPro" id="IPR010664">
    <property type="entry name" value="LipoPS_assembly_LptC-rel"/>
</dbReference>
<dbReference type="GO" id="GO:0030288">
    <property type="term" value="C:outer membrane-bounded periplasmic space"/>
    <property type="evidence" value="ECO:0007669"/>
    <property type="project" value="TreeGrafter"/>
</dbReference>
<evidence type="ECO:0000256" key="3">
    <source>
        <dbReference type="ARBA" id="ARBA00022692"/>
    </source>
</evidence>
<protein>
    <submittedName>
        <fullName evidence="7">LPS export ABC transporter periplasmic protein LptC</fullName>
    </submittedName>
</protein>
<dbReference type="NCBIfam" id="TIGR04409">
    <property type="entry name" value="LptC_YrbK"/>
    <property type="match status" value="1"/>
</dbReference>
<evidence type="ECO:0000313" key="8">
    <source>
        <dbReference type="Proteomes" id="UP000242175"/>
    </source>
</evidence>
<dbReference type="RefSeq" id="WP_089072859.1">
    <property type="nucleotide sequence ID" value="NZ_CBCSAM010000005.1"/>
</dbReference>
<name>A0A220VC92_9GAMM</name>
<dbReference type="Gene3D" id="2.60.450.10">
    <property type="entry name" value="Lipopolysaccharide (LPS) transport protein A like domain"/>
    <property type="match status" value="1"/>
</dbReference>
<dbReference type="GO" id="GO:0015221">
    <property type="term" value="F:lipopolysaccharide transmembrane transporter activity"/>
    <property type="evidence" value="ECO:0007669"/>
    <property type="project" value="InterPro"/>
</dbReference>
<keyword evidence="1" id="KW-1003">Cell membrane</keyword>
<proteinExistence type="predicted"/>
<evidence type="ECO:0000256" key="2">
    <source>
        <dbReference type="ARBA" id="ARBA00022519"/>
    </source>
</evidence>
<dbReference type="AlphaFoldDB" id="A0A220VC92"/>
<gene>
    <name evidence="7" type="primary">lptC</name>
    <name evidence="7" type="ORF">CF386_02260</name>
</gene>
<keyword evidence="2" id="KW-0997">Cell inner membrane</keyword>
<dbReference type="Proteomes" id="UP000242175">
    <property type="component" value="Chromosome large"/>
</dbReference>